<organism evidence="3 4">
    <name type="scientific">Spirosoma agri</name>
    <dbReference type="NCBI Taxonomy" id="1987381"/>
    <lineage>
        <taxon>Bacteria</taxon>
        <taxon>Pseudomonadati</taxon>
        <taxon>Bacteroidota</taxon>
        <taxon>Cytophagia</taxon>
        <taxon>Cytophagales</taxon>
        <taxon>Cytophagaceae</taxon>
        <taxon>Spirosoma</taxon>
    </lineage>
</organism>
<evidence type="ECO:0000256" key="1">
    <source>
        <dbReference type="PROSITE-ProRule" id="PRU00110"/>
    </source>
</evidence>
<dbReference type="GO" id="GO:0004672">
    <property type="term" value="F:protein kinase activity"/>
    <property type="evidence" value="ECO:0007669"/>
    <property type="project" value="UniProtKB-ARBA"/>
</dbReference>
<dbReference type="Gene3D" id="1.20.120.160">
    <property type="entry name" value="HPT domain"/>
    <property type="match status" value="1"/>
</dbReference>
<protein>
    <submittedName>
        <fullName evidence="3">Hpt domain-containing protein</fullName>
    </submittedName>
</protein>
<dbReference type="GO" id="GO:0000160">
    <property type="term" value="P:phosphorelay signal transduction system"/>
    <property type="evidence" value="ECO:0007669"/>
    <property type="project" value="InterPro"/>
</dbReference>
<dbReference type="SUPFAM" id="SSF47226">
    <property type="entry name" value="Histidine-containing phosphotransfer domain, HPT domain"/>
    <property type="match status" value="1"/>
</dbReference>
<dbReference type="InterPro" id="IPR008207">
    <property type="entry name" value="Sig_transdc_His_kin_Hpt_dom"/>
</dbReference>
<keyword evidence="4" id="KW-1185">Reference proteome</keyword>
<dbReference type="InterPro" id="IPR036641">
    <property type="entry name" value="HPT_dom_sf"/>
</dbReference>
<dbReference type="Pfam" id="PF01627">
    <property type="entry name" value="Hpt"/>
    <property type="match status" value="1"/>
</dbReference>
<name>A0A6M0IFE5_9BACT</name>
<gene>
    <name evidence="3" type="ORF">GK091_08865</name>
</gene>
<keyword evidence="1" id="KW-0597">Phosphoprotein</keyword>
<reference evidence="3 4" key="1">
    <citation type="submission" date="2020-02" db="EMBL/GenBank/DDBJ databases">
        <title>Draft genome sequence of two Spirosoma agri KCTC 52727 and Spirosoma terrae KCTC 52035.</title>
        <authorList>
            <person name="Rojas J."/>
            <person name="Ambika Manirajan B."/>
            <person name="Ratering S."/>
            <person name="Suarez C."/>
            <person name="Schnell S."/>
        </authorList>
    </citation>
    <scope>NUCLEOTIDE SEQUENCE [LARGE SCALE GENOMIC DNA]</scope>
    <source>
        <strain evidence="3 4">KCTC 52727</strain>
    </source>
</reference>
<dbReference type="AlphaFoldDB" id="A0A6M0IFE5"/>
<evidence type="ECO:0000313" key="3">
    <source>
        <dbReference type="EMBL" id="NEU66986.1"/>
    </source>
</evidence>
<evidence type="ECO:0000259" key="2">
    <source>
        <dbReference type="PROSITE" id="PS50894"/>
    </source>
</evidence>
<comment type="caution">
    <text evidence="3">The sequence shown here is derived from an EMBL/GenBank/DDBJ whole genome shotgun (WGS) entry which is preliminary data.</text>
</comment>
<accession>A0A6M0IFE5</accession>
<proteinExistence type="predicted"/>
<dbReference type="EMBL" id="JAAGNZ010000001">
    <property type="protein sequence ID" value="NEU66986.1"/>
    <property type="molecule type" value="Genomic_DNA"/>
</dbReference>
<evidence type="ECO:0000313" key="4">
    <source>
        <dbReference type="Proteomes" id="UP000477386"/>
    </source>
</evidence>
<dbReference type="RefSeq" id="WP_164036454.1">
    <property type="nucleotide sequence ID" value="NZ_JAAGNZ010000001.1"/>
</dbReference>
<feature type="modified residue" description="Phosphohistidine" evidence="1">
    <location>
        <position position="59"/>
    </location>
</feature>
<sequence>MTTIVHSIDYERLRKLHSHDERLIINVLTLILDEVLPDFDTIEANIQKQEWAEAAHTAHQLIPWVGMAGLTSLENELRTFEQVAKRNPNADDIRSAWYQFRAGLDEAIPLLQQELTNLEGKR</sequence>
<dbReference type="PROSITE" id="PS50894">
    <property type="entry name" value="HPT"/>
    <property type="match status" value="1"/>
</dbReference>
<dbReference type="Proteomes" id="UP000477386">
    <property type="component" value="Unassembled WGS sequence"/>
</dbReference>
<feature type="domain" description="HPt" evidence="2">
    <location>
        <begin position="20"/>
        <end position="122"/>
    </location>
</feature>